<evidence type="ECO:0000313" key="2">
    <source>
        <dbReference type="Proteomes" id="UP000504621"/>
    </source>
</evidence>
<evidence type="ECO:0000256" key="1">
    <source>
        <dbReference type="SAM" id="MobiDB-lite"/>
    </source>
</evidence>
<dbReference type="Proteomes" id="UP000504621">
    <property type="component" value="Unplaced"/>
</dbReference>
<name>A0A6J1ASE6_9ROSI</name>
<dbReference type="OrthoDB" id="10598869at2759"/>
<keyword evidence="2" id="KW-1185">Reference proteome</keyword>
<proteinExistence type="predicted"/>
<feature type="compositionally biased region" description="Polar residues" evidence="1">
    <location>
        <begin position="23"/>
        <end position="37"/>
    </location>
</feature>
<gene>
    <name evidence="3" type="primary">LOC110420764</name>
</gene>
<accession>A0A6J1ASE6</accession>
<evidence type="ECO:0000313" key="3">
    <source>
        <dbReference type="RefSeq" id="XP_021289810.1"/>
    </source>
</evidence>
<feature type="region of interest" description="Disordered" evidence="1">
    <location>
        <begin position="1"/>
        <end position="37"/>
    </location>
</feature>
<feature type="compositionally biased region" description="Basic and acidic residues" evidence="1">
    <location>
        <begin position="117"/>
        <end position="131"/>
    </location>
</feature>
<dbReference type="RefSeq" id="XP_021289810.1">
    <property type="nucleotide sequence ID" value="XM_021434135.1"/>
</dbReference>
<reference evidence="3" key="1">
    <citation type="submission" date="2025-08" db="UniProtKB">
        <authorList>
            <consortium name="RefSeq"/>
        </authorList>
    </citation>
    <scope>IDENTIFICATION</scope>
    <source>
        <tissue evidence="3">Leaf</tissue>
    </source>
</reference>
<dbReference type="AlphaFoldDB" id="A0A6J1ASE6"/>
<feature type="compositionally biased region" description="Polar residues" evidence="1">
    <location>
        <begin position="79"/>
        <end position="104"/>
    </location>
</feature>
<dbReference type="GeneID" id="110420764"/>
<protein>
    <submittedName>
        <fullName evidence="3">Uncharacterized protein LOC110420764</fullName>
    </submittedName>
</protein>
<feature type="region of interest" description="Disordered" evidence="1">
    <location>
        <begin position="69"/>
        <end position="155"/>
    </location>
</feature>
<sequence length="180" mass="20132">MGYKSYGETFFKTPKGTQKGEQDTSTQARPTPSQISNEMVLNFLMRIDGKLTDQGIRIEKIEKKLQELRTLMKDKRKTPSGSTTEHAPTTPSPAEQVNESPNQTEGKEAEQGQAKKMHNEESEFVEKDSTHTEVIGSPLHEGTQEAESSSPNSKEVFIMDIFQQMVKEERAENEAAKAIA</sequence>
<organism evidence="2 3">
    <name type="scientific">Herrania umbratica</name>
    <dbReference type="NCBI Taxonomy" id="108875"/>
    <lineage>
        <taxon>Eukaryota</taxon>
        <taxon>Viridiplantae</taxon>
        <taxon>Streptophyta</taxon>
        <taxon>Embryophyta</taxon>
        <taxon>Tracheophyta</taxon>
        <taxon>Spermatophyta</taxon>
        <taxon>Magnoliopsida</taxon>
        <taxon>eudicotyledons</taxon>
        <taxon>Gunneridae</taxon>
        <taxon>Pentapetalae</taxon>
        <taxon>rosids</taxon>
        <taxon>malvids</taxon>
        <taxon>Malvales</taxon>
        <taxon>Malvaceae</taxon>
        <taxon>Byttnerioideae</taxon>
        <taxon>Herrania</taxon>
    </lineage>
</organism>